<proteinExistence type="predicted"/>
<protein>
    <recommendedName>
        <fullName evidence="5">PDEase domain-containing protein</fullName>
    </recommendedName>
</protein>
<evidence type="ECO:0000313" key="6">
    <source>
        <dbReference type="EMBL" id="RKP40230.1"/>
    </source>
</evidence>
<sequence length="291" mass="33524">LAIFEHMDVMTTLNITDSQVLDFVLDVAAGYQTVPYHSFYHSVDVVVKLYYVLTTLCGERYLTSYDVAALLIAGLCHDIGHPGFNNLYQKHANTDLAQKYGDASILEKHSCHETRRLLDKHQLLVHLQPTISPVGLNRNYSPVTADTLTNSITEMILMTDMAVHYRVVEQCNQLVELQRLFFCNVTLHAVDIFNPVLPWDMCKRWSDVMIQESFRQGDLEKLHNFPITPSMDRTQTEQCQISLDFAHYIVKPFFESLAYLFPVDGFVIDSLNDNIRHWEKLREETRVPAVL</sequence>
<dbReference type="InterPro" id="IPR003607">
    <property type="entry name" value="HD/PDEase_dom"/>
</dbReference>
<feature type="binding site" evidence="4">
    <location>
        <position position="78"/>
    </location>
    <ligand>
        <name>Zn(2+)</name>
        <dbReference type="ChEBI" id="CHEBI:29105"/>
        <label>1</label>
    </ligand>
</feature>
<dbReference type="GO" id="GO:0007165">
    <property type="term" value="P:signal transduction"/>
    <property type="evidence" value="ECO:0007669"/>
    <property type="project" value="InterPro"/>
</dbReference>
<feature type="non-terminal residue" evidence="6">
    <location>
        <position position="291"/>
    </location>
</feature>
<dbReference type="CDD" id="cd00077">
    <property type="entry name" value="HDc"/>
    <property type="match status" value="1"/>
</dbReference>
<dbReference type="AlphaFoldDB" id="A0A4Q0A4Q0"/>
<evidence type="ECO:0000256" key="2">
    <source>
        <dbReference type="ARBA" id="ARBA00022801"/>
    </source>
</evidence>
<dbReference type="GO" id="GO:0046872">
    <property type="term" value="F:metal ion binding"/>
    <property type="evidence" value="ECO:0007669"/>
    <property type="project" value="UniProtKB-KW"/>
</dbReference>
<dbReference type="Gene3D" id="1.10.1300.10">
    <property type="entry name" value="3'5'-cyclic nucleotide phosphodiesterase, catalytic domain"/>
    <property type="match status" value="1"/>
</dbReference>
<dbReference type="SUPFAM" id="SSF109604">
    <property type="entry name" value="HD-domain/PDEase-like"/>
    <property type="match status" value="1"/>
</dbReference>
<dbReference type="PRINTS" id="PR00387">
    <property type="entry name" value="PDIESTERASE1"/>
</dbReference>
<dbReference type="EMBL" id="ML002218">
    <property type="protein sequence ID" value="RKP40230.1"/>
    <property type="molecule type" value="Genomic_DNA"/>
</dbReference>
<reference evidence="7" key="1">
    <citation type="journal article" date="2018" name="Nat. Microbiol.">
        <title>Leveraging single-cell genomics to expand the fungal tree of life.</title>
        <authorList>
            <person name="Ahrendt S.R."/>
            <person name="Quandt C.A."/>
            <person name="Ciobanu D."/>
            <person name="Clum A."/>
            <person name="Salamov A."/>
            <person name="Andreopoulos B."/>
            <person name="Cheng J.F."/>
            <person name="Woyke T."/>
            <person name="Pelin A."/>
            <person name="Henrissat B."/>
            <person name="Reynolds N.K."/>
            <person name="Benny G.L."/>
            <person name="Smith M.E."/>
            <person name="James T.Y."/>
            <person name="Grigoriev I.V."/>
        </authorList>
    </citation>
    <scope>NUCLEOTIDE SEQUENCE [LARGE SCALE GENOMIC DNA]</scope>
    <source>
        <strain evidence="7">RSA 468</strain>
    </source>
</reference>
<name>A0A4Q0A4Q0_9FUNG</name>
<keyword evidence="2" id="KW-0378">Hydrolase</keyword>
<feature type="binding site" evidence="4">
    <location>
        <position position="77"/>
    </location>
    <ligand>
        <name>Zn(2+)</name>
        <dbReference type="ChEBI" id="CHEBI:29105"/>
        <label>1</label>
    </ligand>
</feature>
<dbReference type="PROSITE" id="PS00126">
    <property type="entry name" value="PDEASE_I_1"/>
    <property type="match status" value="1"/>
</dbReference>
<evidence type="ECO:0000256" key="3">
    <source>
        <dbReference type="PIRSR" id="PIRSR623088-1"/>
    </source>
</evidence>
<accession>A0A4Q0A4Q0</accession>
<dbReference type="SMART" id="SM00471">
    <property type="entry name" value="HDc"/>
    <property type="match status" value="1"/>
</dbReference>
<dbReference type="Pfam" id="PF00233">
    <property type="entry name" value="PDEase_I"/>
    <property type="match status" value="1"/>
</dbReference>
<evidence type="ECO:0000313" key="7">
    <source>
        <dbReference type="Proteomes" id="UP000268162"/>
    </source>
</evidence>
<keyword evidence="7" id="KW-1185">Reference proteome</keyword>
<organism evidence="6 7">
    <name type="scientific">Dimargaris cristalligena</name>
    <dbReference type="NCBI Taxonomy" id="215637"/>
    <lineage>
        <taxon>Eukaryota</taxon>
        <taxon>Fungi</taxon>
        <taxon>Fungi incertae sedis</taxon>
        <taxon>Zoopagomycota</taxon>
        <taxon>Kickxellomycotina</taxon>
        <taxon>Dimargaritomycetes</taxon>
        <taxon>Dimargaritales</taxon>
        <taxon>Dimargaritaceae</taxon>
        <taxon>Dimargaris</taxon>
    </lineage>
</organism>
<dbReference type="InterPro" id="IPR023088">
    <property type="entry name" value="PDEase"/>
</dbReference>
<feature type="binding site" evidence="4">
    <location>
        <position position="191"/>
    </location>
    <ligand>
        <name>Zn(2+)</name>
        <dbReference type="ChEBI" id="CHEBI:29105"/>
        <label>1</label>
    </ligand>
</feature>
<feature type="active site" description="Proton donor" evidence="3">
    <location>
        <position position="37"/>
    </location>
</feature>
<dbReference type="InterPro" id="IPR002073">
    <property type="entry name" value="PDEase_catalytic_dom"/>
</dbReference>
<feature type="domain" description="PDEase" evidence="5">
    <location>
        <begin position="1"/>
        <end position="285"/>
    </location>
</feature>
<feature type="non-terminal residue" evidence="6">
    <location>
        <position position="1"/>
    </location>
</feature>
<feature type="binding site" evidence="4">
    <location>
        <position position="41"/>
    </location>
    <ligand>
        <name>Zn(2+)</name>
        <dbReference type="ChEBI" id="CHEBI:29105"/>
        <label>1</label>
    </ligand>
</feature>
<keyword evidence="1 4" id="KW-0479">Metal-binding</keyword>
<dbReference type="STRING" id="215637.A0A4Q0A4Q0"/>
<dbReference type="Proteomes" id="UP000268162">
    <property type="component" value="Unassembled WGS sequence"/>
</dbReference>
<dbReference type="InterPro" id="IPR036971">
    <property type="entry name" value="PDEase_catalytic_dom_sf"/>
</dbReference>
<dbReference type="InterPro" id="IPR023174">
    <property type="entry name" value="PDEase_CS"/>
</dbReference>
<evidence type="ECO:0000256" key="4">
    <source>
        <dbReference type="PIRSR" id="PIRSR623088-3"/>
    </source>
</evidence>
<evidence type="ECO:0000256" key="1">
    <source>
        <dbReference type="ARBA" id="ARBA00022723"/>
    </source>
</evidence>
<feature type="binding site" evidence="4">
    <location>
        <position position="78"/>
    </location>
    <ligand>
        <name>Zn(2+)</name>
        <dbReference type="ChEBI" id="CHEBI:29105"/>
        <label>2</label>
    </ligand>
</feature>
<evidence type="ECO:0000259" key="5">
    <source>
        <dbReference type="PROSITE" id="PS51845"/>
    </source>
</evidence>
<gene>
    <name evidence="6" type="ORF">BJ085DRAFT_5686</name>
</gene>
<dbReference type="GO" id="GO:0004114">
    <property type="term" value="F:3',5'-cyclic-nucleotide phosphodiesterase activity"/>
    <property type="evidence" value="ECO:0007669"/>
    <property type="project" value="InterPro"/>
</dbReference>
<dbReference type="PANTHER" id="PTHR11347">
    <property type="entry name" value="CYCLIC NUCLEOTIDE PHOSPHODIESTERASE"/>
    <property type="match status" value="1"/>
</dbReference>
<dbReference type="PROSITE" id="PS51845">
    <property type="entry name" value="PDEASE_I_2"/>
    <property type="match status" value="1"/>
</dbReference>